<dbReference type="RefSeq" id="WP_146573636.1">
    <property type="nucleotide sequence ID" value="NZ_CP042306.1"/>
</dbReference>
<reference evidence="2 3" key="1">
    <citation type="submission" date="2019-07" db="EMBL/GenBank/DDBJ databases">
        <title>Full genome sequence of Sphingomonas sp. 4R-6-7(HKS19).</title>
        <authorList>
            <person name="Im W.-T."/>
        </authorList>
    </citation>
    <scope>NUCLEOTIDE SEQUENCE [LARGE SCALE GENOMIC DNA]</scope>
    <source>
        <strain evidence="2 3">HKS19</strain>
    </source>
</reference>
<evidence type="ECO:0000313" key="3">
    <source>
        <dbReference type="Proteomes" id="UP000315673"/>
    </source>
</evidence>
<proteinExistence type="predicted"/>
<dbReference type="Proteomes" id="UP000315673">
    <property type="component" value="Chromosome"/>
</dbReference>
<dbReference type="KEGG" id="spai:FPZ24_15915"/>
<dbReference type="NCBIfam" id="TIGR02001">
    <property type="entry name" value="gcw_chp"/>
    <property type="match status" value="1"/>
</dbReference>
<dbReference type="InterPro" id="IPR010239">
    <property type="entry name" value="CHP02001"/>
</dbReference>
<dbReference type="AlphaFoldDB" id="A0A5B8LKK8"/>
<dbReference type="Pfam" id="PF09694">
    <property type="entry name" value="Gcw_chp"/>
    <property type="match status" value="1"/>
</dbReference>
<evidence type="ECO:0000313" key="2">
    <source>
        <dbReference type="EMBL" id="QDZ08768.1"/>
    </source>
</evidence>
<dbReference type="OrthoDB" id="7478611at2"/>
<keyword evidence="1" id="KW-0732">Signal</keyword>
<sequence length="227" mass="24210">MPVAAAIAAMLAVPPAHAQVSGRVSIDSQYRSRGYQITDASPVVTAAISYDDRSGAYASGVVIAGVEDSDIGIAGYEATLGYAARVTRALSIEAGVQRTAYARRTGERLALAYDELYAGLTFRAITARIYYSPDYLRPGRRTLYTEVEGSLRVLPKLNVNAHVGALTDLGTPPPFVARSRIDWRVTVSRLLGPFELYAGLSGRGPGADFYARTRGRAVATIGAAFAF</sequence>
<gene>
    <name evidence="2" type="ORF">FPZ24_15915</name>
</gene>
<keyword evidence="3" id="KW-1185">Reference proteome</keyword>
<name>A0A5B8LKK8_9SPHN</name>
<organism evidence="2 3">
    <name type="scientific">Sphingomonas panacisoli</name>
    <dbReference type="NCBI Taxonomy" id="1813879"/>
    <lineage>
        <taxon>Bacteria</taxon>
        <taxon>Pseudomonadati</taxon>
        <taxon>Pseudomonadota</taxon>
        <taxon>Alphaproteobacteria</taxon>
        <taxon>Sphingomonadales</taxon>
        <taxon>Sphingomonadaceae</taxon>
        <taxon>Sphingomonas</taxon>
    </lineage>
</organism>
<feature type="chain" id="PRO_5023052016" description="Copper resistance protein CopB" evidence="1">
    <location>
        <begin position="19"/>
        <end position="227"/>
    </location>
</feature>
<protein>
    <recommendedName>
        <fullName evidence="4">Copper resistance protein CopB</fullName>
    </recommendedName>
</protein>
<feature type="signal peptide" evidence="1">
    <location>
        <begin position="1"/>
        <end position="18"/>
    </location>
</feature>
<dbReference type="EMBL" id="CP042306">
    <property type="protein sequence ID" value="QDZ08768.1"/>
    <property type="molecule type" value="Genomic_DNA"/>
</dbReference>
<evidence type="ECO:0008006" key="4">
    <source>
        <dbReference type="Google" id="ProtNLM"/>
    </source>
</evidence>
<evidence type="ECO:0000256" key="1">
    <source>
        <dbReference type="SAM" id="SignalP"/>
    </source>
</evidence>
<accession>A0A5B8LKK8</accession>